<accession>A0AAE0GB78</accession>
<evidence type="ECO:0000256" key="1">
    <source>
        <dbReference type="SAM" id="MobiDB-lite"/>
    </source>
</evidence>
<evidence type="ECO:0000313" key="2">
    <source>
        <dbReference type="EMBL" id="KAK3274703.1"/>
    </source>
</evidence>
<feature type="compositionally biased region" description="Low complexity" evidence="1">
    <location>
        <begin position="281"/>
        <end position="298"/>
    </location>
</feature>
<dbReference type="AlphaFoldDB" id="A0AAE0GB78"/>
<feature type="compositionally biased region" description="Low complexity" evidence="1">
    <location>
        <begin position="325"/>
        <end position="334"/>
    </location>
</feature>
<sequence>MHGTRLYPGTVFNTAWIVSLFSAGHQVRDDRDVQQRPRQQQWQRQHQHQQRPHQRQQQQPHWQQRQLGSPAGAAWAAGNVAGSGSRRMMRSAQRPARAVAVEDVTGGSAGAGGRAGRRPGRGARAREAQRRTRSVNDMAREGEVLETPGESGVAEAQDVDGPDHSGGEAVSGRDPGGISVDMALAGAAQGAAVGALATDAGADLDGGGLESPPVPDEGLAGLLSSPIRSVGGGLLDWVASGASEEQGTVSGFVGPELEESAMSLGLALDPTPDGAPAVEEPAWADAGSPAGSDASGRAVEQSGGPHRVRSLPSEAGCAAGAMGETASSSRSTRSTADRGRQRSRVAKGDGEAGAAAAGTARTNVGVAMRVPRSASRAVGRQQARVPGDTEVAVRVPGGTSGDGGRAGGRPRRARSMESLFREGGGEGVIGAHVEAAASDPQAVSCPGPGGGGLDSPPVLGDLVGMLGVESRMLGVESPAAPLGLTFDPTPGDTPDDGGERAEVAVNSPVDDGAEERAVERPEAVDEDQVQEASCLVGSGGSRGYQRPRGRDLVGHRLRPLGRWLLRLAMRLWLRARPSLRNRAPRGGEFALLEASALEALLRGEAGGAGAFFHSESVLSRDLSADEVDGISQHLHPPEVGSMVTLTQRAAWDAMREARALLGGGRSGDIPVRPFGVMSPAPVVVASRRVGRRRAAEYDGDSPLECRPVELEEAAAEAEAAARWSLRRRRSEAECRPLELEEAAVEAECSAPLELEEAAVEAECRLPVEIREFRLHKCDKLS</sequence>
<feature type="compositionally biased region" description="Basic residues" evidence="1">
    <location>
        <begin position="45"/>
        <end position="54"/>
    </location>
</feature>
<keyword evidence="3" id="KW-1185">Reference proteome</keyword>
<feature type="compositionally biased region" description="Basic and acidic residues" evidence="1">
    <location>
        <begin position="335"/>
        <end position="350"/>
    </location>
</feature>
<dbReference type="EMBL" id="LGRX02007571">
    <property type="protein sequence ID" value="KAK3274703.1"/>
    <property type="molecule type" value="Genomic_DNA"/>
</dbReference>
<protein>
    <submittedName>
        <fullName evidence="2">Uncharacterized protein</fullName>
    </submittedName>
</protein>
<reference evidence="2 3" key="1">
    <citation type="journal article" date="2015" name="Genome Biol. Evol.">
        <title>Comparative Genomics of a Bacterivorous Green Alga Reveals Evolutionary Causalities and Consequences of Phago-Mixotrophic Mode of Nutrition.</title>
        <authorList>
            <person name="Burns J.A."/>
            <person name="Paasch A."/>
            <person name="Narechania A."/>
            <person name="Kim E."/>
        </authorList>
    </citation>
    <scope>NUCLEOTIDE SEQUENCE [LARGE SCALE GENOMIC DNA]</scope>
    <source>
        <strain evidence="2 3">PLY_AMNH</strain>
    </source>
</reference>
<proteinExistence type="predicted"/>
<feature type="compositionally biased region" description="Gly residues" evidence="1">
    <location>
        <begin position="398"/>
        <end position="407"/>
    </location>
</feature>
<gene>
    <name evidence="2" type="ORF">CYMTET_17124</name>
</gene>
<feature type="region of interest" description="Disordered" evidence="1">
    <location>
        <begin position="28"/>
        <end position="175"/>
    </location>
</feature>
<feature type="region of interest" description="Disordered" evidence="1">
    <location>
        <begin position="267"/>
        <end position="357"/>
    </location>
</feature>
<feature type="region of interest" description="Disordered" evidence="1">
    <location>
        <begin position="392"/>
        <end position="411"/>
    </location>
</feature>
<comment type="caution">
    <text evidence="2">The sequence shown here is derived from an EMBL/GenBank/DDBJ whole genome shotgun (WGS) entry which is preliminary data.</text>
</comment>
<organism evidence="2 3">
    <name type="scientific">Cymbomonas tetramitiformis</name>
    <dbReference type="NCBI Taxonomy" id="36881"/>
    <lineage>
        <taxon>Eukaryota</taxon>
        <taxon>Viridiplantae</taxon>
        <taxon>Chlorophyta</taxon>
        <taxon>Pyramimonadophyceae</taxon>
        <taxon>Pyramimonadales</taxon>
        <taxon>Pyramimonadaceae</taxon>
        <taxon>Cymbomonas</taxon>
    </lineage>
</organism>
<name>A0AAE0GB78_9CHLO</name>
<feature type="compositionally biased region" description="Low complexity" evidence="1">
    <location>
        <begin position="55"/>
        <end position="85"/>
    </location>
</feature>
<dbReference type="Proteomes" id="UP001190700">
    <property type="component" value="Unassembled WGS sequence"/>
</dbReference>
<evidence type="ECO:0000313" key="3">
    <source>
        <dbReference type="Proteomes" id="UP001190700"/>
    </source>
</evidence>